<dbReference type="EMBL" id="JABANN010000205">
    <property type="protein sequence ID" value="KAF4666449.1"/>
    <property type="molecule type" value="Genomic_DNA"/>
</dbReference>
<dbReference type="GO" id="GO:0010629">
    <property type="term" value="P:negative regulation of gene expression"/>
    <property type="evidence" value="ECO:0007669"/>
    <property type="project" value="UniProtKB-ARBA"/>
</dbReference>
<evidence type="ECO:0000256" key="2">
    <source>
        <dbReference type="ARBA" id="ARBA00022884"/>
    </source>
</evidence>
<dbReference type="InterPro" id="IPR000504">
    <property type="entry name" value="RRM_dom"/>
</dbReference>
<dbReference type="FunFam" id="3.30.70.330:FF:000383">
    <property type="entry name" value="Sex lethal, isoform D"/>
    <property type="match status" value="1"/>
</dbReference>
<dbReference type="Gene3D" id="1.20.144.10">
    <property type="entry name" value="Phosphatidic acid phosphatase type 2/haloperoxidase"/>
    <property type="match status" value="1"/>
</dbReference>
<dbReference type="SMART" id="SM00360">
    <property type="entry name" value="RRM"/>
    <property type="match status" value="2"/>
</dbReference>
<dbReference type="Proteomes" id="UP000572268">
    <property type="component" value="Unassembled WGS sequence"/>
</dbReference>
<sequence>MCYLAPVASVFAVFHSGSAWKDLRKVDAVSSRPLLLRQQVSANSVDVIGDDGVLVFISILVRLFLSPYAVGVSNFFCLCTSAEQSVVLLLKRFVRRDRPCIAKWDTGDHPLSQVYRPVPFVSKTFRDMKIESDESFPSGDACESTMFAVSVIALRGLDSPAGILALLLAALSGFGRVYFHAHNVRHYKVEVAACLAVLLPMFALADIVRRKTHSSFVYSDPFERSTSSMDRSNLIVNYLPTKMEEDALFAMFEPFGPIQSVKIVRERHTGSSMGFGFVNYRDNESARRAMGAVNGREIECGPNEGDNGKKRIKVSVGRPAWKANIHSNLFVSGIPVNFTEEHIKDVLFGPEFSDRIESVRMLRETSADSSQGDARFRGIAVIRFDTEGTASEIIRRFHGIQVVPGEKETTLHIKPWRPECRNLPKKGLLPGPAPFQLSCMTQFAASQLAPVAFEQLAATPGHESPERKPSPKGEDVTAFEPVIFNSARQEALAKHLKEHPGIMLSSLVIGPDATWSSAMFRTKRDALNAIRKLNGLRMGGYFLRMQLLPDSLQPPGVLTAISSAKTETKRPPPVRTFKTNLSFTRNKQRTSWGSGLRSSALYVSLAPIQTRRNEPGYTEGMGVLEAQRDLKDRSL</sequence>
<dbReference type="GO" id="GO:0003729">
    <property type="term" value="F:mRNA binding"/>
    <property type="evidence" value="ECO:0007669"/>
    <property type="project" value="UniProtKB-ARBA"/>
</dbReference>
<reference evidence="5 6" key="1">
    <citation type="submission" date="2020-04" db="EMBL/GenBank/DDBJ databases">
        <title>Perkinsus olseni comparative genomics.</title>
        <authorList>
            <person name="Bogema D.R."/>
        </authorList>
    </citation>
    <scope>NUCLEOTIDE SEQUENCE [LARGE SCALE GENOMIC DNA]</scope>
    <source>
        <strain evidence="5">ATCC PRA-31</strain>
    </source>
</reference>
<dbReference type="GO" id="GO:0009967">
    <property type="term" value="P:positive regulation of signal transduction"/>
    <property type="evidence" value="ECO:0007669"/>
    <property type="project" value="UniProtKB-ARBA"/>
</dbReference>
<organism evidence="5 6">
    <name type="scientific">Perkinsus olseni</name>
    <name type="common">Perkinsus atlanticus</name>
    <dbReference type="NCBI Taxonomy" id="32597"/>
    <lineage>
        <taxon>Eukaryota</taxon>
        <taxon>Sar</taxon>
        <taxon>Alveolata</taxon>
        <taxon>Perkinsozoa</taxon>
        <taxon>Perkinsea</taxon>
        <taxon>Perkinsida</taxon>
        <taxon>Perkinsidae</taxon>
        <taxon>Perkinsus</taxon>
    </lineage>
</organism>
<dbReference type="GO" id="GO:0005737">
    <property type="term" value="C:cytoplasm"/>
    <property type="evidence" value="ECO:0007669"/>
    <property type="project" value="UniProtKB-ARBA"/>
</dbReference>
<dbReference type="InterPro" id="IPR000326">
    <property type="entry name" value="PAP2/HPO"/>
</dbReference>
<protein>
    <recommendedName>
        <fullName evidence="4">RRM domain-containing protein</fullName>
    </recommendedName>
</protein>
<dbReference type="InterPro" id="IPR036938">
    <property type="entry name" value="PAP2/HPO_sf"/>
</dbReference>
<gene>
    <name evidence="5" type="ORF">FOL46_003089</name>
</gene>
<name>A0A7J6M4I3_PEROL</name>
<evidence type="ECO:0000259" key="4">
    <source>
        <dbReference type="PROSITE" id="PS50102"/>
    </source>
</evidence>
<dbReference type="GO" id="GO:1990904">
    <property type="term" value="C:ribonucleoprotein complex"/>
    <property type="evidence" value="ECO:0007669"/>
    <property type="project" value="InterPro"/>
</dbReference>
<dbReference type="AlphaFoldDB" id="A0A7J6M4I3"/>
<proteinExistence type="predicted"/>
<dbReference type="SUPFAM" id="SSF54928">
    <property type="entry name" value="RNA-binding domain, RBD"/>
    <property type="match status" value="1"/>
</dbReference>
<dbReference type="PROSITE" id="PS50102">
    <property type="entry name" value="RRM"/>
    <property type="match status" value="2"/>
</dbReference>
<dbReference type="InterPro" id="IPR035979">
    <property type="entry name" value="RBD_domain_sf"/>
</dbReference>
<accession>A0A7J6M4I3</accession>
<dbReference type="InterPro" id="IPR012677">
    <property type="entry name" value="Nucleotide-bd_a/b_plait_sf"/>
</dbReference>
<evidence type="ECO:0000313" key="6">
    <source>
        <dbReference type="Proteomes" id="UP000572268"/>
    </source>
</evidence>
<dbReference type="Gene3D" id="3.30.70.330">
    <property type="match status" value="2"/>
</dbReference>
<dbReference type="CDD" id="cd01610">
    <property type="entry name" value="PAP2_like"/>
    <property type="match status" value="1"/>
</dbReference>
<dbReference type="Pfam" id="PF00076">
    <property type="entry name" value="RRM_1"/>
    <property type="match status" value="1"/>
</dbReference>
<dbReference type="SUPFAM" id="SSF48317">
    <property type="entry name" value="Acid phosphatase/Vanadium-dependent haloperoxidase"/>
    <property type="match status" value="1"/>
</dbReference>
<evidence type="ECO:0000313" key="5">
    <source>
        <dbReference type="EMBL" id="KAF4666449.1"/>
    </source>
</evidence>
<keyword evidence="1" id="KW-0677">Repeat</keyword>
<dbReference type="InterPro" id="IPR002343">
    <property type="entry name" value="Hud_Sxl_RNA"/>
</dbReference>
<dbReference type="CDD" id="cd00590">
    <property type="entry name" value="RRM_SF"/>
    <property type="match status" value="1"/>
</dbReference>
<dbReference type="PANTHER" id="PTHR24012">
    <property type="entry name" value="RNA BINDING PROTEIN"/>
    <property type="match status" value="1"/>
</dbReference>
<evidence type="ECO:0000256" key="1">
    <source>
        <dbReference type="ARBA" id="ARBA00022737"/>
    </source>
</evidence>
<comment type="caution">
    <text evidence="5">The sequence shown here is derived from an EMBL/GenBank/DDBJ whole genome shotgun (WGS) entry which is preliminary data.</text>
</comment>
<evidence type="ECO:0000256" key="3">
    <source>
        <dbReference type="PROSITE-ProRule" id="PRU00176"/>
    </source>
</evidence>
<dbReference type="Pfam" id="PF01569">
    <property type="entry name" value="PAP2"/>
    <property type="match status" value="1"/>
</dbReference>
<feature type="domain" description="RRM" evidence="4">
    <location>
        <begin position="232"/>
        <end position="319"/>
    </location>
</feature>
<dbReference type="PRINTS" id="PR00961">
    <property type="entry name" value="HUDSXLRNA"/>
</dbReference>
<feature type="domain" description="RRM" evidence="4">
    <location>
        <begin position="327"/>
        <end position="418"/>
    </location>
</feature>
<keyword evidence="2 3" id="KW-0694">RNA-binding</keyword>